<dbReference type="SUPFAM" id="SSF55008">
    <property type="entry name" value="HMA, heavy metal-associated domain"/>
    <property type="match status" value="1"/>
</dbReference>
<dbReference type="HOGENOM" id="CLU_134973_9_1_9"/>
<gene>
    <name evidence="2" type="ORF">HMPREF0077_0860</name>
</gene>
<dbReference type="PROSITE" id="PS50846">
    <property type="entry name" value="HMA_2"/>
    <property type="match status" value="1"/>
</dbReference>
<accession>C2CHA0</accession>
<dbReference type="AlphaFoldDB" id="C2CHA0"/>
<dbReference type="CDD" id="cd00371">
    <property type="entry name" value="HMA"/>
    <property type="match status" value="1"/>
</dbReference>
<dbReference type="Gene3D" id="3.30.70.100">
    <property type="match status" value="1"/>
</dbReference>
<reference evidence="2 3" key="1">
    <citation type="submission" date="2009-01" db="EMBL/GenBank/DDBJ databases">
        <authorList>
            <person name="Qin X."/>
            <person name="Bachman B."/>
            <person name="Battles P."/>
            <person name="Bell A."/>
            <person name="Bess C."/>
            <person name="Bickham C."/>
            <person name="Chaboub L."/>
            <person name="Chen D."/>
            <person name="Coyle M."/>
            <person name="Deiros D.R."/>
            <person name="Dinh H."/>
            <person name="Forbes L."/>
            <person name="Fowler G."/>
            <person name="Francisco L."/>
            <person name="Fu Q."/>
            <person name="Gubbala S."/>
            <person name="Hale W."/>
            <person name="Han Y."/>
            <person name="Hemphill L."/>
            <person name="Highlander S.K."/>
            <person name="Hirani K."/>
            <person name="Hogues M."/>
            <person name="Jackson L."/>
            <person name="Jakkamsetti A."/>
            <person name="Javaid M."/>
            <person name="Jiang H."/>
            <person name="Korchina V."/>
            <person name="Kovar C."/>
            <person name="Lara F."/>
            <person name="Lee S."/>
            <person name="Mata R."/>
            <person name="Mathew T."/>
            <person name="Moen C."/>
            <person name="Morales K."/>
            <person name="Munidasa M."/>
            <person name="Nazareth L."/>
            <person name="Ngo R."/>
            <person name="Nguyen L."/>
            <person name="Okwuonu G."/>
            <person name="Ongeri F."/>
            <person name="Patil S."/>
            <person name="Petrosino J."/>
            <person name="Pham C."/>
            <person name="Pham P."/>
            <person name="Pu L.-L."/>
            <person name="Puazo M."/>
            <person name="Raj R."/>
            <person name="Reid J."/>
            <person name="Rouhana J."/>
            <person name="Saada N."/>
            <person name="Shang Y."/>
            <person name="Simmons D."/>
            <person name="Thornton R."/>
            <person name="Warren J."/>
            <person name="Weissenberger G."/>
            <person name="Zhang J."/>
            <person name="Zhang L."/>
            <person name="Zhou C."/>
            <person name="Zhu D."/>
            <person name="Muzny D."/>
            <person name="Worley K."/>
            <person name="Gibbs R."/>
        </authorList>
    </citation>
    <scope>NUCLEOTIDE SEQUENCE [LARGE SCALE GENOMIC DNA]</scope>
    <source>
        <strain evidence="2 3">ATCC 35098</strain>
    </source>
</reference>
<name>C2CHA0_9FIRM</name>
<evidence type="ECO:0000259" key="1">
    <source>
        <dbReference type="PROSITE" id="PS50846"/>
    </source>
</evidence>
<evidence type="ECO:0000313" key="2">
    <source>
        <dbReference type="EMBL" id="EEI82982.1"/>
    </source>
</evidence>
<organism evidence="2 3">
    <name type="scientific">Anaerococcus tetradius ATCC 35098</name>
    <dbReference type="NCBI Taxonomy" id="525255"/>
    <lineage>
        <taxon>Bacteria</taxon>
        <taxon>Bacillati</taxon>
        <taxon>Bacillota</taxon>
        <taxon>Tissierellia</taxon>
        <taxon>Tissierellales</taxon>
        <taxon>Peptoniphilaceae</taxon>
        <taxon>Anaerococcus</taxon>
    </lineage>
</organism>
<dbReference type="Pfam" id="PF00403">
    <property type="entry name" value="HMA"/>
    <property type="match status" value="1"/>
</dbReference>
<dbReference type="InterPro" id="IPR006121">
    <property type="entry name" value="HMA_dom"/>
</dbReference>
<comment type="caution">
    <text evidence="2">The sequence shown here is derived from an EMBL/GenBank/DDBJ whole genome shotgun (WGS) entry which is preliminary data.</text>
</comment>
<dbReference type="eggNOG" id="COG2608">
    <property type="taxonomic scope" value="Bacteria"/>
</dbReference>
<evidence type="ECO:0000313" key="3">
    <source>
        <dbReference type="Proteomes" id="UP000003744"/>
    </source>
</evidence>
<dbReference type="GO" id="GO:0046872">
    <property type="term" value="F:metal ion binding"/>
    <property type="evidence" value="ECO:0007669"/>
    <property type="project" value="InterPro"/>
</dbReference>
<feature type="domain" description="HMA" evidence="1">
    <location>
        <begin position="1"/>
        <end position="66"/>
    </location>
</feature>
<sequence>MKMKLKIQGLDCANCGNKIENEIKKIEGVIDASLSFLTEKAKIEIADDNMANEILAKVNEIADRIEPGCKLLLR</sequence>
<dbReference type="Proteomes" id="UP000003744">
    <property type="component" value="Unassembled WGS sequence"/>
</dbReference>
<proteinExistence type="predicted"/>
<dbReference type="EMBL" id="ACGC01000048">
    <property type="protein sequence ID" value="EEI82982.1"/>
    <property type="molecule type" value="Genomic_DNA"/>
</dbReference>
<dbReference type="RefSeq" id="WP_004836972.1">
    <property type="nucleotide sequence ID" value="NZ_GG666297.1"/>
</dbReference>
<dbReference type="InterPro" id="IPR036163">
    <property type="entry name" value="HMA_dom_sf"/>
</dbReference>
<protein>
    <submittedName>
        <fullName evidence="2">Heavy metal-associated domain protein</fullName>
    </submittedName>
</protein>